<feature type="region of interest" description="Disordered" evidence="2">
    <location>
        <begin position="419"/>
        <end position="448"/>
    </location>
</feature>
<accession>A0A6P5L8A4</accession>
<dbReference type="InParanoid" id="A0A6P5L8A4"/>
<feature type="region of interest" description="Disordered" evidence="2">
    <location>
        <begin position="643"/>
        <end position="756"/>
    </location>
</feature>
<feature type="region of interest" description="Disordered" evidence="2">
    <location>
        <begin position="768"/>
        <end position="800"/>
    </location>
</feature>
<proteinExistence type="predicted"/>
<feature type="compositionally biased region" description="Basic and acidic residues" evidence="2">
    <location>
        <begin position="513"/>
        <end position="542"/>
    </location>
</feature>
<name>A0A6P5L8A4_PHACI</name>
<dbReference type="AlphaFoldDB" id="A0A6P5L8A4"/>
<dbReference type="Pfam" id="PF15235">
    <property type="entry name" value="GRIN_C"/>
    <property type="match status" value="1"/>
</dbReference>
<dbReference type="CTD" id="114787"/>
<evidence type="ECO:0000259" key="3">
    <source>
        <dbReference type="Pfam" id="PF15235"/>
    </source>
</evidence>
<keyword evidence="4" id="KW-1185">Reference proteome</keyword>
<dbReference type="PANTHER" id="PTHR15718">
    <property type="entry name" value="G PROTEIN-REGULATED INDUCER OF NEURITE OUTGROWTH C-TERMINAL DOMAIN-CONTAINING PROTEIN"/>
    <property type="match status" value="1"/>
</dbReference>
<reference evidence="5" key="1">
    <citation type="submission" date="2025-08" db="UniProtKB">
        <authorList>
            <consortium name="RefSeq"/>
        </authorList>
    </citation>
    <scope>IDENTIFICATION</scope>
    <source>
        <tissue evidence="5">Spleen</tissue>
    </source>
</reference>
<feature type="compositionally biased region" description="Polar residues" evidence="2">
    <location>
        <begin position="770"/>
        <end position="792"/>
    </location>
</feature>
<feature type="compositionally biased region" description="Basic and acidic residues" evidence="2">
    <location>
        <begin position="492"/>
        <end position="502"/>
    </location>
</feature>
<organism evidence="4 5">
    <name type="scientific">Phascolarctos cinereus</name>
    <name type="common">Koala</name>
    <dbReference type="NCBI Taxonomy" id="38626"/>
    <lineage>
        <taxon>Eukaryota</taxon>
        <taxon>Metazoa</taxon>
        <taxon>Chordata</taxon>
        <taxon>Craniata</taxon>
        <taxon>Vertebrata</taxon>
        <taxon>Euteleostomi</taxon>
        <taxon>Mammalia</taxon>
        <taxon>Metatheria</taxon>
        <taxon>Diprotodontia</taxon>
        <taxon>Phascolarctidae</taxon>
        <taxon>Phascolarctos</taxon>
    </lineage>
</organism>
<feature type="compositionally biased region" description="Polar residues" evidence="2">
    <location>
        <begin position="661"/>
        <end position="690"/>
    </location>
</feature>
<feature type="region of interest" description="Disordered" evidence="2">
    <location>
        <begin position="814"/>
        <end position="849"/>
    </location>
</feature>
<evidence type="ECO:0000256" key="2">
    <source>
        <dbReference type="SAM" id="MobiDB-lite"/>
    </source>
</evidence>
<comment type="function">
    <text evidence="1">May be involved in neurite outgrowth.</text>
</comment>
<dbReference type="GeneID" id="110216651"/>
<sequence length="943" mass="98856">MGSTKETASLQLLHQEPGPHLPQVAQSASLCDQVRSCQTADLAMRNCCVSELGLPSEAASSEPQVHPKKEASEVSLGPTHSCGPAELASGSEKQLPLSPKELGPSGISLVCSSDSKCSSPSPTWATRGKEESEKETTLGLPEEPPQEEAIIETSGLLPASTSGKPDPVSCEKKDPTPLGKINSVTLESMDPMSSEKNDSTSMGMKDPLSSGRSDPASLKKDGPVSLKNVDPASSGKTNPLTQGKANPLSMGKMDRISLGKADPSFSEKANSIPSGKTDPVFLGKVDSLSLGKEVVIASGKTDSLSSGKVDSVASGKANSMSQGKMDPGTLLKEDVIASGKADLMCAGKVHPVSLGKVDSTSLGKVDPVPLGKADLMCSVEVDLTSLGKVNLASLGKATSISPEKVDSVPFRNADPISSEKAKAIPSGKIEPMLSGKTDPIPLGKTDPMSLKKEDLMSLGNADSVPLGKVDHVSLDKVKPMSLGKTDYVSSGKVDHVPSDKVDPMSLGKVDPMSPEKTDSRHMEKVDPVPLEKAELTSSKKGDSVSSEQLDPLPLNKVDPKPLEKVNPMSMEELDAMSLGKADPVSFKKSPASKELLPETSSQSSACPKSETMPFSDSQRLNKEMAIYGAPQDTQPDFSHKAAATLLATGPETPSVKVPETQAITEESQKTASASPSQGWSSGCSPQSALQKMNPADPAKAGAEEIPLTPERIQELPGAPQKGVGPTPVREVRTRDNFTKVPSWDVSTPQQDAGTQADTRAVCVSVAVSPMTPQDGSGPTTFSFQPSAQNAPASRSPGLLLSKKDVEMQVSMSVETRSVATGPMTPVTTSPHSSYPEVQVRAAEEAPEPVREVSWDEKGMTWEVYGASMEVEVLGMAIQKHLEKQIEEHGRQGGPSGSQLPSTRAGSLRGGPRPGEAKRPPQLVQGPVAEYAEAPVLLPGRPYS</sequence>
<dbReference type="Proteomes" id="UP000515140">
    <property type="component" value="Unplaced"/>
</dbReference>
<dbReference type="KEGG" id="pcw:110216651"/>
<dbReference type="PANTHER" id="PTHR15718:SF7">
    <property type="entry name" value="G PROTEIN-REGULATED INDUCER OF NEURITE OUTGROWTH 1"/>
    <property type="match status" value="1"/>
</dbReference>
<gene>
    <name evidence="5" type="primary">GPRIN1</name>
</gene>
<feature type="compositionally biased region" description="Polar residues" evidence="2">
    <location>
        <begin position="744"/>
        <end position="756"/>
    </location>
</feature>
<feature type="compositionally biased region" description="Polar residues" evidence="2">
    <location>
        <begin position="598"/>
        <end position="616"/>
    </location>
</feature>
<evidence type="ECO:0000256" key="1">
    <source>
        <dbReference type="ARBA" id="ARBA00002358"/>
    </source>
</evidence>
<feature type="region of interest" description="Disordered" evidence="2">
    <location>
        <begin position="1"/>
        <end position="21"/>
    </location>
</feature>
<feature type="region of interest" description="Disordered" evidence="2">
    <location>
        <begin position="481"/>
        <end position="616"/>
    </location>
</feature>
<feature type="region of interest" description="Disordered" evidence="2">
    <location>
        <begin position="884"/>
        <end position="943"/>
    </location>
</feature>
<evidence type="ECO:0000313" key="5">
    <source>
        <dbReference type="RefSeq" id="XP_020854167.1"/>
    </source>
</evidence>
<dbReference type="InterPro" id="IPR026646">
    <property type="entry name" value="GPRIN2-like/GPRIN3"/>
</dbReference>
<dbReference type="GO" id="GO:0031175">
    <property type="term" value="P:neuron projection development"/>
    <property type="evidence" value="ECO:0007669"/>
    <property type="project" value="TreeGrafter"/>
</dbReference>
<feature type="compositionally biased region" description="Polar residues" evidence="2">
    <location>
        <begin position="1"/>
        <end position="12"/>
    </location>
</feature>
<feature type="region of interest" description="Disordered" evidence="2">
    <location>
        <begin position="302"/>
        <end position="326"/>
    </location>
</feature>
<evidence type="ECO:0000313" key="4">
    <source>
        <dbReference type="Proteomes" id="UP000515140"/>
    </source>
</evidence>
<dbReference type="RefSeq" id="XP_020854167.1">
    <property type="nucleotide sequence ID" value="XM_020998508.1"/>
</dbReference>
<feature type="compositionally biased region" description="Basic and acidic residues" evidence="2">
    <location>
        <begin position="127"/>
        <end position="136"/>
    </location>
</feature>
<feature type="domain" description="G protein-regulated inducer of neurite outgrowth C-terminal" evidence="3">
    <location>
        <begin position="834"/>
        <end position="905"/>
    </location>
</feature>
<dbReference type="GO" id="GO:0005886">
    <property type="term" value="C:plasma membrane"/>
    <property type="evidence" value="ECO:0007669"/>
    <property type="project" value="TreeGrafter"/>
</dbReference>
<dbReference type="InterPro" id="IPR032745">
    <property type="entry name" value="GRIN_C"/>
</dbReference>
<feature type="compositionally biased region" description="Low complexity" evidence="2">
    <location>
        <begin position="108"/>
        <end position="122"/>
    </location>
</feature>
<feature type="region of interest" description="Disordered" evidence="2">
    <location>
        <begin position="56"/>
        <end position="278"/>
    </location>
</feature>
<protein>
    <submittedName>
        <fullName evidence="5">G protein-regulated inducer of neurite outgrowth 1</fullName>
    </submittedName>
</protein>
<feature type="compositionally biased region" description="Polar residues" evidence="2">
    <location>
        <begin position="234"/>
        <end position="244"/>
    </location>
</feature>